<dbReference type="AlphaFoldDB" id="A0A9Q0L089"/>
<feature type="compositionally biased region" description="Polar residues" evidence="1">
    <location>
        <begin position="24"/>
        <end position="37"/>
    </location>
</feature>
<dbReference type="Proteomes" id="UP001141806">
    <property type="component" value="Unassembled WGS sequence"/>
</dbReference>
<evidence type="ECO:0000313" key="3">
    <source>
        <dbReference type="Proteomes" id="UP001141806"/>
    </source>
</evidence>
<feature type="compositionally biased region" description="Polar residues" evidence="1">
    <location>
        <begin position="89"/>
        <end position="100"/>
    </location>
</feature>
<organism evidence="2 3">
    <name type="scientific">Protea cynaroides</name>
    <dbReference type="NCBI Taxonomy" id="273540"/>
    <lineage>
        <taxon>Eukaryota</taxon>
        <taxon>Viridiplantae</taxon>
        <taxon>Streptophyta</taxon>
        <taxon>Embryophyta</taxon>
        <taxon>Tracheophyta</taxon>
        <taxon>Spermatophyta</taxon>
        <taxon>Magnoliopsida</taxon>
        <taxon>Proteales</taxon>
        <taxon>Proteaceae</taxon>
        <taxon>Protea</taxon>
    </lineage>
</organism>
<feature type="region of interest" description="Disordered" evidence="1">
    <location>
        <begin position="1"/>
        <end position="106"/>
    </location>
</feature>
<evidence type="ECO:0000313" key="2">
    <source>
        <dbReference type="EMBL" id="KAJ4979937.1"/>
    </source>
</evidence>
<comment type="caution">
    <text evidence="2">The sequence shown here is derived from an EMBL/GenBank/DDBJ whole genome shotgun (WGS) entry which is preliminary data.</text>
</comment>
<feature type="region of interest" description="Disordered" evidence="1">
    <location>
        <begin position="152"/>
        <end position="176"/>
    </location>
</feature>
<evidence type="ECO:0000256" key="1">
    <source>
        <dbReference type="SAM" id="MobiDB-lite"/>
    </source>
</evidence>
<feature type="compositionally biased region" description="Polar residues" evidence="1">
    <location>
        <begin position="70"/>
        <end position="79"/>
    </location>
</feature>
<accession>A0A9Q0L089</accession>
<name>A0A9Q0L089_9MAGN</name>
<keyword evidence="3" id="KW-1185">Reference proteome</keyword>
<reference evidence="2" key="1">
    <citation type="journal article" date="2023" name="Plant J.">
        <title>The genome of the king protea, Protea cynaroides.</title>
        <authorList>
            <person name="Chang J."/>
            <person name="Duong T.A."/>
            <person name="Schoeman C."/>
            <person name="Ma X."/>
            <person name="Roodt D."/>
            <person name="Barker N."/>
            <person name="Li Z."/>
            <person name="Van de Peer Y."/>
            <person name="Mizrachi E."/>
        </authorList>
    </citation>
    <scope>NUCLEOTIDE SEQUENCE</scope>
    <source>
        <tissue evidence="2">Young leaves</tissue>
    </source>
</reference>
<gene>
    <name evidence="2" type="ORF">NE237_010717</name>
</gene>
<dbReference type="EMBL" id="JAMYWD010000002">
    <property type="protein sequence ID" value="KAJ4979937.1"/>
    <property type="molecule type" value="Genomic_DNA"/>
</dbReference>
<sequence>MSSFIPRVGHPSHCVTAGPLGAPRSTTLLPTHANSPSAAPPQPDISFDSRLQPPSPTAPATMAAHRDQNQESMGINSSFMPAALPSDNAIVSSSSPASTRKSLRVRKPTQYTDYVTYSVTRHPLPDSPTSQLEPSCFTEANKFVAWRAAKGVKTGPGPVTRTEPARYNPNPARTEP</sequence>
<proteinExistence type="predicted"/>
<protein>
    <submittedName>
        <fullName evidence="2">Uncharacterized protein</fullName>
    </submittedName>
</protein>